<keyword evidence="2" id="KW-1185">Reference proteome</keyword>
<gene>
    <name evidence="1" type="ORF">FHU39_002963</name>
</gene>
<reference evidence="1 2" key="1">
    <citation type="submission" date="2020-08" db="EMBL/GenBank/DDBJ databases">
        <title>Sequencing the genomes of 1000 actinobacteria strains.</title>
        <authorList>
            <person name="Klenk H.-P."/>
        </authorList>
    </citation>
    <scope>NUCLEOTIDE SEQUENCE [LARGE SCALE GENOMIC DNA]</scope>
    <source>
        <strain evidence="1 2">DSM 105369</strain>
    </source>
</reference>
<dbReference type="AlphaFoldDB" id="A0A839NCN1"/>
<dbReference type="RefSeq" id="WP_183321326.1">
    <property type="nucleotide sequence ID" value="NZ_JACHVQ010000002.1"/>
</dbReference>
<organism evidence="1 2">
    <name type="scientific">Flexivirga oryzae</name>
    <dbReference type="NCBI Taxonomy" id="1794944"/>
    <lineage>
        <taxon>Bacteria</taxon>
        <taxon>Bacillati</taxon>
        <taxon>Actinomycetota</taxon>
        <taxon>Actinomycetes</taxon>
        <taxon>Micrococcales</taxon>
        <taxon>Dermacoccaceae</taxon>
        <taxon>Flexivirga</taxon>
    </lineage>
</organism>
<accession>A0A839NCN1</accession>
<name>A0A839NCN1_9MICO</name>
<evidence type="ECO:0000313" key="1">
    <source>
        <dbReference type="EMBL" id="MBB2892945.1"/>
    </source>
</evidence>
<dbReference type="EMBL" id="JACHVQ010000002">
    <property type="protein sequence ID" value="MBB2892945.1"/>
    <property type="molecule type" value="Genomic_DNA"/>
</dbReference>
<protein>
    <submittedName>
        <fullName evidence="1">Uncharacterized protein</fullName>
    </submittedName>
</protein>
<evidence type="ECO:0000313" key="2">
    <source>
        <dbReference type="Proteomes" id="UP000559182"/>
    </source>
</evidence>
<comment type="caution">
    <text evidence="1">The sequence shown here is derived from an EMBL/GenBank/DDBJ whole genome shotgun (WGS) entry which is preliminary data.</text>
</comment>
<dbReference type="Proteomes" id="UP000559182">
    <property type="component" value="Unassembled WGS sequence"/>
</dbReference>
<sequence>MPRGMFVIVHRVPFQWAMADWSFFESSYAPDNTTSFGPKTLTSQALNDFGRPFVGAGCHVPLHSCVVPAFGAAPDAVALAAAGIEHATAQAAATAHPVVRARELFIGPPLVAVPRPIAGHLRIGPDAAGRSIRYAGSRDADSDLPDWQKIDTSLFCESLSVAERRLDPCSPIRRRA</sequence>
<proteinExistence type="predicted"/>